<evidence type="ECO:0000313" key="3">
    <source>
        <dbReference type="RefSeq" id="XP_026643155.1"/>
    </source>
</evidence>
<dbReference type="Proteomes" id="UP000694915">
    <property type="component" value="Linkage group LG9"/>
</dbReference>
<feature type="compositionally biased region" description="Basic and acidic residues" evidence="1">
    <location>
        <begin position="129"/>
        <end position="138"/>
    </location>
</feature>
<reference evidence="3" key="1">
    <citation type="submission" date="2025-08" db="UniProtKB">
        <authorList>
            <consortium name="RefSeq"/>
        </authorList>
    </citation>
    <scope>IDENTIFICATION</scope>
</reference>
<dbReference type="GeneID" id="113457878"/>
<proteinExistence type="predicted"/>
<sequence length="205" mass="21665">MVMSSISALLRLRQVDRHELEVSLVCTVSNQSELPNKGYSGSETGQGEPGCAVTKAARSESDRVLRQRPTGPTSDPAPGTGPAATQSRPGDGVCGCAAAPPHRGSRQRQAPLPAQPARAPWVRPPETLPHSEPKESSGLREPSAVPQPLQPFLNAGGEIPACPSPDAAECDAFWDLGADLELRQSWTKEHAMTGLLSHGYCMSCP</sequence>
<organism evidence="2 3">
    <name type="scientific">Microtus ochrogaster</name>
    <name type="common">Prairie vole</name>
    <dbReference type="NCBI Taxonomy" id="79684"/>
    <lineage>
        <taxon>Eukaryota</taxon>
        <taxon>Metazoa</taxon>
        <taxon>Chordata</taxon>
        <taxon>Craniata</taxon>
        <taxon>Vertebrata</taxon>
        <taxon>Euteleostomi</taxon>
        <taxon>Mammalia</taxon>
        <taxon>Eutheria</taxon>
        <taxon>Euarchontoglires</taxon>
        <taxon>Glires</taxon>
        <taxon>Rodentia</taxon>
        <taxon>Myomorpha</taxon>
        <taxon>Muroidea</taxon>
        <taxon>Cricetidae</taxon>
        <taxon>Arvicolinae</taxon>
        <taxon>Microtus</taxon>
    </lineage>
</organism>
<dbReference type="RefSeq" id="XP_026643155.1">
    <property type="nucleotide sequence ID" value="XM_026787354.1"/>
</dbReference>
<keyword evidence="2" id="KW-1185">Reference proteome</keyword>
<evidence type="ECO:0000313" key="2">
    <source>
        <dbReference type="Proteomes" id="UP000694915"/>
    </source>
</evidence>
<gene>
    <name evidence="3" type="primary">LOC113457878</name>
</gene>
<feature type="compositionally biased region" description="Polar residues" evidence="1">
    <location>
        <begin position="32"/>
        <end position="45"/>
    </location>
</feature>
<evidence type="ECO:0000256" key="1">
    <source>
        <dbReference type="SAM" id="MobiDB-lite"/>
    </source>
</evidence>
<name>A0ABM1UME3_MICOH</name>
<feature type="region of interest" description="Disordered" evidence="1">
    <location>
        <begin position="32"/>
        <end position="161"/>
    </location>
</feature>
<feature type="compositionally biased region" description="Low complexity" evidence="1">
    <location>
        <begin position="107"/>
        <end position="120"/>
    </location>
</feature>
<accession>A0ABM1UME3</accession>
<protein>
    <submittedName>
        <fullName evidence="3">Uncharacterized protein LOC113457878</fullName>
    </submittedName>
</protein>